<dbReference type="InterPro" id="IPR027849">
    <property type="entry name" value="DUF4434"/>
</dbReference>
<evidence type="ECO:0000313" key="2">
    <source>
        <dbReference type="EMBL" id="MFC0396073.1"/>
    </source>
</evidence>
<evidence type="ECO:0000313" key="3">
    <source>
        <dbReference type="Proteomes" id="UP001589818"/>
    </source>
</evidence>
<dbReference type="Gene3D" id="3.20.20.80">
    <property type="entry name" value="Glycosidases"/>
    <property type="match status" value="1"/>
</dbReference>
<feature type="domain" description="DUF4434" evidence="1">
    <location>
        <begin position="9"/>
        <end position="293"/>
    </location>
</feature>
<keyword evidence="3" id="KW-1185">Reference proteome</keyword>
<comment type="caution">
    <text evidence="2">The sequence shown here is derived from an EMBL/GenBank/DDBJ whole genome shotgun (WGS) entry which is preliminary data.</text>
</comment>
<proteinExistence type="predicted"/>
<dbReference type="Proteomes" id="UP001589818">
    <property type="component" value="Unassembled WGS sequence"/>
</dbReference>
<name>A0ABV6JNF2_9BACL</name>
<dbReference type="RefSeq" id="WP_204817236.1">
    <property type="nucleotide sequence ID" value="NZ_JANHOF010000002.1"/>
</dbReference>
<dbReference type="InterPro" id="IPR017853">
    <property type="entry name" value="GH"/>
</dbReference>
<evidence type="ECO:0000259" key="1">
    <source>
        <dbReference type="Pfam" id="PF14488"/>
    </source>
</evidence>
<organism evidence="2 3">
    <name type="scientific">Paenibacillus mendelii</name>
    <dbReference type="NCBI Taxonomy" id="206163"/>
    <lineage>
        <taxon>Bacteria</taxon>
        <taxon>Bacillati</taxon>
        <taxon>Bacillota</taxon>
        <taxon>Bacilli</taxon>
        <taxon>Bacillales</taxon>
        <taxon>Paenibacillaceae</taxon>
        <taxon>Paenibacillus</taxon>
    </lineage>
</organism>
<dbReference type="SUPFAM" id="SSF51445">
    <property type="entry name" value="(Trans)glycosidases"/>
    <property type="match status" value="1"/>
</dbReference>
<reference evidence="2 3" key="1">
    <citation type="submission" date="2024-09" db="EMBL/GenBank/DDBJ databases">
        <authorList>
            <person name="Sun Q."/>
            <person name="Mori K."/>
        </authorList>
    </citation>
    <scope>NUCLEOTIDE SEQUENCE [LARGE SCALE GENOMIC DNA]</scope>
    <source>
        <strain evidence="2 3">CCM 4839</strain>
    </source>
</reference>
<protein>
    <submittedName>
        <fullName evidence="2">DUF4434 domain-containing protein</fullName>
    </submittedName>
</protein>
<dbReference type="Pfam" id="PF14488">
    <property type="entry name" value="DUF4434"/>
    <property type="match status" value="1"/>
</dbReference>
<dbReference type="EMBL" id="JBHLVF010000047">
    <property type="protein sequence ID" value="MFC0396073.1"/>
    <property type="molecule type" value="Genomic_DNA"/>
</dbReference>
<sequence length="313" mass="35708">MALIPPLSLSGTFLQPYLGGNWSEKQWDDEYMYMKDIGMHQLILQWSADSQHYTAAYPTSLPGFKHQTKVDVVEQALLRGDRFGFEIYVGLHLNHDWFGKYTSDPAWLDHEADLASALARDLWDKYGHYASFTGWYLSFEPDNVNQPQESDWDQSISFYRKVGGVIKSLTPDKPIMVAPFFVDGVGQTPKQWGTMWSYILARSPIDIVNLQDGVGAAHSLPEHLPAWFSATKEALERLDRPVALWSDTETFRTVNGKFAPVEFAPVHACMELVAPFISNFTCFSFNHYVSPQQVDPKYYETYKQALSNGRRIS</sequence>
<gene>
    <name evidence="2" type="ORF">ACFFJ8_32455</name>
</gene>
<accession>A0ABV6JNF2</accession>